<keyword evidence="1" id="KW-0732">Signal</keyword>
<evidence type="ECO:0000256" key="1">
    <source>
        <dbReference type="SAM" id="SignalP"/>
    </source>
</evidence>
<feature type="chain" id="PRO_5003316430" description="Outer membrane protein beta-barrel domain-containing protein" evidence="1">
    <location>
        <begin position="21"/>
        <end position="241"/>
    </location>
</feature>
<dbReference type="RefSeq" id="WP_013765336.1">
    <property type="nucleotide sequence ID" value="NC_015510.1"/>
</dbReference>
<dbReference type="Proteomes" id="UP000008461">
    <property type="component" value="Chromosome"/>
</dbReference>
<proteinExistence type="predicted"/>
<dbReference type="KEGG" id="hhy:Halhy_2929"/>
<organism evidence="3 4">
    <name type="scientific">Haliscomenobacter hydrossis (strain ATCC 27775 / DSM 1100 / LMG 10767 / O)</name>
    <dbReference type="NCBI Taxonomy" id="760192"/>
    <lineage>
        <taxon>Bacteria</taxon>
        <taxon>Pseudomonadati</taxon>
        <taxon>Bacteroidota</taxon>
        <taxon>Saprospiria</taxon>
        <taxon>Saprospirales</taxon>
        <taxon>Haliscomenobacteraceae</taxon>
        <taxon>Haliscomenobacter</taxon>
    </lineage>
</organism>
<dbReference type="InterPro" id="IPR025665">
    <property type="entry name" value="Beta-barrel_OMP_2"/>
</dbReference>
<dbReference type="STRING" id="760192.Halhy_2929"/>
<accession>F4L495</accession>
<keyword evidence="4" id="KW-1185">Reference proteome</keyword>
<feature type="domain" description="Outer membrane protein beta-barrel" evidence="2">
    <location>
        <begin position="20"/>
        <end position="209"/>
    </location>
</feature>
<dbReference type="Pfam" id="PF13568">
    <property type="entry name" value="OMP_b-brl_2"/>
    <property type="match status" value="1"/>
</dbReference>
<dbReference type="AlphaFoldDB" id="F4L495"/>
<dbReference type="OrthoDB" id="978236at2"/>
<evidence type="ECO:0000313" key="3">
    <source>
        <dbReference type="EMBL" id="AEE50793.1"/>
    </source>
</evidence>
<sequence length="241" mass="26340">MKKIIAVAAFLCIALTQLSAQFEDVRFGFQLSPAFTGIGTDNNRINRNGTNLGLKLGMMTELYFRQNYAISSGIGFAFNHGGSLTYEYGGKYWVQSDLGPNLDTLPDGVKLKYGLQFIEIPLLVKMRTREFGRVRYFLEPGVFLNFKSKSTGSIEGRGIGSDAEKINIRKDINGISMLWGLNGGIEYSLAETTSLVAGLGFQSGFTDLTEDKGTIFDPAGNKRENSKATGSAIVIKLGIIF</sequence>
<dbReference type="EMBL" id="CP002691">
    <property type="protein sequence ID" value="AEE50793.1"/>
    <property type="molecule type" value="Genomic_DNA"/>
</dbReference>
<evidence type="ECO:0000259" key="2">
    <source>
        <dbReference type="Pfam" id="PF13568"/>
    </source>
</evidence>
<reference evidence="3 4" key="1">
    <citation type="journal article" date="2011" name="Stand. Genomic Sci.">
        <title>Complete genome sequence of Haliscomenobacter hydrossis type strain (O).</title>
        <authorList>
            <consortium name="US DOE Joint Genome Institute (JGI-PGF)"/>
            <person name="Daligault H."/>
            <person name="Lapidus A."/>
            <person name="Zeytun A."/>
            <person name="Nolan M."/>
            <person name="Lucas S."/>
            <person name="Del Rio T.G."/>
            <person name="Tice H."/>
            <person name="Cheng J.F."/>
            <person name="Tapia R."/>
            <person name="Han C."/>
            <person name="Goodwin L."/>
            <person name="Pitluck S."/>
            <person name="Liolios K."/>
            <person name="Pagani I."/>
            <person name="Ivanova N."/>
            <person name="Huntemann M."/>
            <person name="Mavromatis K."/>
            <person name="Mikhailova N."/>
            <person name="Pati A."/>
            <person name="Chen A."/>
            <person name="Palaniappan K."/>
            <person name="Land M."/>
            <person name="Hauser L."/>
            <person name="Brambilla E.M."/>
            <person name="Rohde M."/>
            <person name="Verbarg S."/>
            <person name="Goker M."/>
            <person name="Bristow J."/>
            <person name="Eisen J.A."/>
            <person name="Markowitz V."/>
            <person name="Hugenholtz P."/>
            <person name="Kyrpides N.C."/>
            <person name="Klenk H.P."/>
            <person name="Woyke T."/>
        </authorList>
    </citation>
    <scope>NUCLEOTIDE SEQUENCE [LARGE SCALE GENOMIC DNA]</scope>
    <source>
        <strain evidence="4">ATCC 27775 / DSM 1100 / LMG 10767 / O</strain>
    </source>
</reference>
<protein>
    <recommendedName>
        <fullName evidence="2">Outer membrane protein beta-barrel domain-containing protein</fullName>
    </recommendedName>
</protein>
<gene>
    <name evidence="3" type="ordered locus">Halhy_2929</name>
</gene>
<feature type="signal peptide" evidence="1">
    <location>
        <begin position="1"/>
        <end position="20"/>
    </location>
</feature>
<reference key="2">
    <citation type="submission" date="2011-04" db="EMBL/GenBank/DDBJ databases">
        <title>Complete sequence of chromosome of Haliscomenobacter hydrossis DSM 1100.</title>
        <authorList>
            <consortium name="US DOE Joint Genome Institute (JGI-PGF)"/>
            <person name="Lucas S."/>
            <person name="Han J."/>
            <person name="Lapidus A."/>
            <person name="Bruce D."/>
            <person name="Goodwin L."/>
            <person name="Pitluck S."/>
            <person name="Peters L."/>
            <person name="Kyrpides N."/>
            <person name="Mavromatis K."/>
            <person name="Ivanova N."/>
            <person name="Ovchinnikova G."/>
            <person name="Pagani I."/>
            <person name="Daligault H."/>
            <person name="Detter J.C."/>
            <person name="Han C."/>
            <person name="Land M."/>
            <person name="Hauser L."/>
            <person name="Markowitz V."/>
            <person name="Cheng J.-F."/>
            <person name="Hugenholtz P."/>
            <person name="Woyke T."/>
            <person name="Wu D."/>
            <person name="Verbarg S."/>
            <person name="Frueling A."/>
            <person name="Brambilla E."/>
            <person name="Klenk H.-P."/>
            <person name="Eisen J.A."/>
        </authorList>
    </citation>
    <scope>NUCLEOTIDE SEQUENCE</scope>
    <source>
        <strain>DSM 1100</strain>
    </source>
</reference>
<dbReference type="eggNOG" id="ENOG5032SAW">
    <property type="taxonomic scope" value="Bacteria"/>
</dbReference>
<evidence type="ECO:0000313" key="4">
    <source>
        <dbReference type="Proteomes" id="UP000008461"/>
    </source>
</evidence>
<name>F4L495_HALH1</name>
<dbReference type="HOGENOM" id="CLU_1007923_0_0_10"/>